<dbReference type="Proteomes" id="UP001526201">
    <property type="component" value="Unassembled WGS sequence"/>
</dbReference>
<dbReference type="PROSITE" id="PS00175">
    <property type="entry name" value="PG_MUTASE"/>
    <property type="match status" value="1"/>
</dbReference>
<organism evidence="3 4">
    <name type="scientific">Mycolicibacterium komossense</name>
    <dbReference type="NCBI Taxonomy" id="1779"/>
    <lineage>
        <taxon>Bacteria</taxon>
        <taxon>Bacillati</taxon>
        <taxon>Actinomycetota</taxon>
        <taxon>Actinomycetes</taxon>
        <taxon>Mycobacteriales</taxon>
        <taxon>Mycobacteriaceae</taxon>
        <taxon>Mycolicibacterium</taxon>
    </lineage>
</organism>
<dbReference type="PANTHER" id="PTHR48100:SF1">
    <property type="entry name" value="HISTIDINE PHOSPHATASE FAMILY PROTEIN-RELATED"/>
    <property type="match status" value="1"/>
</dbReference>
<comment type="caution">
    <text evidence="3">The sequence shown here is derived from an EMBL/GenBank/DDBJ whole genome shotgun (WGS) entry which is preliminary data.</text>
</comment>
<dbReference type="EMBL" id="JACKTY010000029">
    <property type="protein sequence ID" value="MCV7227377.1"/>
    <property type="molecule type" value="Genomic_DNA"/>
</dbReference>
<dbReference type="CDD" id="cd07067">
    <property type="entry name" value="HP_PGM_like"/>
    <property type="match status" value="1"/>
</dbReference>
<dbReference type="RefSeq" id="WP_264068312.1">
    <property type="nucleotide sequence ID" value="NZ_JACKTY010000029.1"/>
</dbReference>
<reference evidence="3 4" key="1">
    <citation type="journal article" date="2022" name="BMC Genomics">
        <title>Comparative genome analysis of mycobacteria focusing on tRNA and non-coding RNA.</title>
        <authorList>
            <person name="Behra P.R.K."/>
            <person name="Pettersson B.M.F."/>
            <person name="Ramesh M."/>
            <person name="Das S."/>
            <person name="Dasgupta S."/>
            <person name="Kirsebom L.A."/>
        </authorList>
    </citation>
    <scope>NUCLEOTIDE SEQUENCE [LARGE SCALE GENOMIC DNA]</scope>
    <source>
        <strain evidence="3 4">DSM 44078</strain>
    </source>
</reference>
<gene>
    <name evidence="3" type="ORF">H7J73_15185</name>
</gene>
<dbReference type="InterPro" id="IPR050275">
    <property type="entry name" value="PGM_Phosphatase"/>
</dbReference>
<dbReference type="Pfam" id="PF00300">
    <property type="entry name" value="His_Phos_1"/>
    <property type="match status" value="1"/>
</dbReference>
<dbReference type="SMART" id="SM00855">
    <property type="entry name" value="PGAM"/>
    <property type="match status" value="1"/>
</dbReference>
<dbReference type="InterPro" id="IPR001345">
    <property type="entry name" value="PG/BPGM_mutase_AS"/>
</dbReference>
<dbReference type="Gene3D" id="3.40.50.1240">
    <property type="entry name" value="Phosphoglycerate mutase-like"/>
    <property type="match status" value="2"/>
</dbReference>
<evidence type="ECO:0000313" key="4">
    <source>
        <dbReference type="Proteomes" id="UP001526201"/>
    </source>
</evidence>
<dbReference type="SUPFAM" id="SSF53254">
    <property type="entry name" value="Phosphoglycerate mutase-like"/>
    <property type="match status" value="1"/>
</dbReference>
<accession>A0ABT3CD19</accession>
<evidence type="ECO:0000256" key="2">
    <source>
        <dbReference type="ARBA" id="ARBA00023235"/>
    </source>
</evidence>
<evidence type="ECO:0000313" key="3">
    <source>
        <dbReference type="EMBL" id="MCV7227377.1"/>
    </source>
</evidence>
<keyword evidence="4" id="KW-1185">Reference proteome</keyword>
<dbReference type="PANTHER" id="PTHR48100">
    <property type="entry name" value="BROAD-SPECIFICITY PHOSPHATASE YOR283W-RELATED"/>
    <property type="match status" value="1"/>
</dbReference>
<sequence length="183" mass="19807">MELVGGRRSHRIWVVRHGESTWNAEGRMQRQVAHPPLTARGTTQAYAAGYALQHKQIRRVISSDAVRATQTAQAMATVLGVEVVVDNRLRERGFVAGRLVDARTSGREHLEDPTERVRSALLDIASMPGPTAVVTHGDIVCAILDMLGARDATTSQWATGTDVPNGAAVELSLRKLRGPADLV</sequence>
<name>A0ABT3CD19_9MYCO</name>
<dbReference type="InterPro" id="IPR013078">
    <property type="entry name" value="His_Pase_superF_clade-1"/>
</dbReference>
<evidence type="ECO:0000256" key="1">
    <source>
        <dbReference type="ARBA" id="ARBA00023152"/>
    </source>
</evidence>
<keyword evidence="2" id="KW-0413">Isomerase</keyword>
<dbReference type="InterPro" id="IPR029033">
    <property type="entry name" value="His_PPase_superfam"/>
</dbReference>
<keyword evidence="1" id="KW-0324">Glycolysis</keyword>
<proteinExistence type="predicted"/>
<protein>
    <submittedName>
        <fullName evidence="3">Histidine phosphatase family protein</fullName>
    </submittedName>
</protein>